<keyword evidence="1" id="KW-0472">Membrane</keyword>
<reference evidence="2 3" key="1">
    <citation type="submission" date="2017-05" db="EMBL/GenBank/DDBJ databases">
        <title>Draft genome sequence of Elsinoe australis.</title>
        <authorList>
            <person name="Cheng Q."/>
        </authorList>
    </citation>
    <scope>NUCLEOTIDE SEQUENCE [LARGE SCALE GENOMIC DNA]</scope>
    <source>
        <strain evidence="2 3">NL1</strain>
    </source>
</reference>
<keyword evidence="1" id="KW-1133">Transmembrane helix</keyword>
<accession>A0A2P7Z3Q2</accession>
<protein>
    <submittedName>
        <fullName evidence="2">Uncharacterized protein</fullName>
    </submittedName>
</protein>
<feature type="transmembrane region" description="Helical" evidence="1">
    <location>
        <begin position="104"/>
        <end position="122"/>
    </location>
</feature>
<evidence type="ECO:0000313" key="2">
    <source>
        <dbReference type="EMBL" id="PSK42848.1"/>
    </source>
</evidence>
<feature type="transmembrane region" description="Helical" evidence="1">
    <location>
        <begin position="66"/>
        <end position="89"/>
    </location>
</feature>
<feature type="transmembrane region" description="Helical" evidence="1">
    <location>
        <begin position="36"/>
        <end position="54"/>
    </location>
</feature>
<sequence>MSLTNLVYCIGAFYFDYGITHVKNPRWPPHARFHNGQTMTLGVLLTSMSMYLLARPAVSKSQAKDNVILAALVGAMYCSAGLSAILYPGTDWSDPEYEDPGQKYLFAALVLANFLAATAECARLEHAWRPSKLPSKA</sequence>
<keyword evidence="1" id="KW-0812">Transmembrane</keyword>
<dbReference type="STRING" id="40998.A0A2P7Z3Q2"/>
<gene>
    <name evidence="2" type="ORF">B9Z65_6802</name>
</gene>
<dbReference type="OrthoDB" id="2819018at2759"/>
<comment type="caution">
    <text evidence="2">The sequence shown here is derived from an EMBL/GenBank/DDBJ whole genome shotgun (WGS) entry which is preliminary data.</text>
</comment>
<name>A0A2P7Z3Q2_9PEZI</name>
<evidence type="ECO:0000313" key="3">
    <source>
        <dbReference type="Proteomes" id="UP000243723"/>
    </source>
</evidence>
<keyword evidence="3" id="KW-1185">Reference proteome</keyword>
<dbReference type="Proteomes" id="UP000243723">
    <property type="component" value="Unassembled WGS sequence"/>
</dbReference>
<organism evidence="2 3">
    <name type="scientific">Elsinoe australis</name>
    <dbReference type="NCBI Taxonomy" id="40998"/>
    <lineage>
        <taxon>Eukaryota</taxon>
        <taxon>Fungi</taxon>
        <taxon>Dikarya</taxon>
        <taxon>Ascomycota</taxon>
        <taxon>Pezizomycotina</taxon>
        <taxon>Dothideomycetes</taxon>
        <taxon>Dothideomycetidae</taxon>
        <taxon>Myriangiales</taxon>
        <taxon>Elsinoaceae</taxon>
        <taxon>Elsinoe</taxon>
    </lineage>
</organism>
<dbReference type="EMBL" id="NHZQ01000331">
    <property type="protein sequence ID" value="PSK42848.1"/>
    <property type="molecule type" value="Genomic_DNA"/>
</dbReference>
<evidence type="ECO:0000256" key="1">
    <source>
        <dbReference type="SAM" id="Phobius"/>
    </source>
</evidence>
<proteinExistence type="predicted"/>
<dbReference type="InterPro" id="IPR046580">
    <property type="entry name" value="DUF6640"/>
</dbReference>
<dbReference type="Pfam" id="PF20345">
    <property type="entry name" value="DUF6640"/>
    <property type="match status" value="1"/>
</dbReference>
<dbReference type="AlphaFoldDB" id="A0A2P7Z3Q2"/>